<evidence type="ECO:0000313" key="1">
    <source>
        <dbReference type="EMBL" id="ASZ74712.1"/>
    </source>
</evidence>
<name>A0A249XSI6_9CAUD</name>
<organism evidence="1 2">
    <name type="scientific">Mycobacterium phage Phabba</name>
    <dbReference type="NCBI Taxonomy" id="2027899"/>
    <lineage>
        <taxon>Viruses</taxon>
        <taxon>Duplodnaviria</taxon>
        <taxon>Heunggongvirae</taxon>
        <taxon>Uroviricota</taxon>
        <taxon>Caudoviricetes</taxon>
        <taxon>Ceeclamvirinae</taxon>
        <taxon>Myrnavirus</taxon>
        <taxon>Myrnavirus phabba</taxon>
        <taxon>Myranavirus phabba</taxon>
    </lineage>
</organism>
<evidence type="ECO:0000313" key="2">
    <source>
        <dbReference type="Proteomes" id="UP000226037"/>
    </source>
</evidence>
<gene>
    <name evidence="1" type="ORF">SEA_PHABBA_143</name>
</gene>
<keyword evidence="2" id="KW-1185">Reference proteome</keyword>
<reference evidence="2" key="1">
    <citation type="submission" date="2017-08" db="EMBL/GenBank/DDBJ databases">
        <authorList>
            <person name="de Groot N.N."/>
        </authorList>
    </citation>
    <scope>NUCLEOTIDE SEQUENCE [LARGE SCALE GENOMIC DNA]</scope>
</reference>
<accession>A0A249XSI6</accession>
<dbReference type="EMBL" id="MF668280">
    <property type="protein sequence ID" value="ASZ74712.1"/>
    <property type="molecule type" value="Genomic_DNA"/>
</dbReference>
<dbReference type="Gene3D" id="2.60.120.260">
    <property type="entry name" value="Galactose-binding domain-like"/>
    <property type="match status" value="1"/>
</dbReference>
<protein>
    <submittedName>
        <fullName evidence="1">Minor tail protein</fullName>
    </submittedName>
</protein>
<sequence length="1256" mass="141198">MAEQKYYFDFHYPLKVVALILKLIFDKGGTDAQVVDPATREWFSQPRPGMDGGTEVITTTFKLPLSISELSTEILRVPCQVEFWYQDRNNNWRPVLDMTRLPVKVNVARSDARSFYKFGSKVYPIVAKQLQIRVTRTNDPTMEGTPFVVGLRNTLIRRNVYDRSQGQQYFEEEQDILGNVVTKYIKDWDAKRAADDDPYTFWKSAPMPDPSAVANLFIDLRGDDGEPRSVDKFYIDPVYTGQHLNLYYSSDDTIGTRKLNPVSIRPEEDENTDWRLGRGRSDVSAALQSSYYRWNMNLGPQIGQNAWIGVEWTPDFDANDGPPGNPVLYRARTPAGQWKPTVEYDVGAGEFTLQFDNGTDTRTYSAPITSTFKAGDTLRIMVGWRYAPNTVYISVVDRRGDEIAHLEANPSTLPIQYSLDGTNEINGFRGLITALIVKLESYVDARAPFLANPTYYVDPDPVIPDPATGTIPSTSLDNAVYAVSWTTQEHGSGGASETAYEDKEWTPVWRNFVVEKGMLFLPQAISAKYWKFEFSQLTEQPYPIYESDIEVRYKVFPVSVQQQSSLGPRLYTGEGGFLGMGTFISMNGVRSVNWLNPASILDAVGSVLTTQYDVVQITQSNGYITQTLPNAADLNLEDSRRIEAGSQYVYRRETLQPYIMAEDQYVTTIKAEGLQKLATFTDVPWEDIASANPGAITRVKSVGTLPVRGTDWWIYPGQQLKVPANVMQKLTDTSTVTERKLTLERRVRFNSQSVHRYDYRTLKRDAAIAYFAAVREIIPFTSTFIAGEDKPYFDFPTYDPDQFVANHVTRMPSGPITTQKRVFEIDNRLFERNLKNWTPSSDKWSWDGTKGRWLRGTAKVATTGTRQELLSQVNDIAPGEQFKAHVDLMWEGLTVANNAQAITLAIRYYRADGSTLSDAPVGTISYSNWSTHQNGAWTALDGTMTAPANAARFRVVLVAEAAAQTGGHVWFENVRVETTDTTLATVFKALQTRSTFSKVSVDFKDSGLWRADSMWADINPDSQSIGDTELAYYTRTIPETIPGGTWGDTTKSWGADDAEWGSPYSVVSISVDPNRRYQGKRVLRFRRAAGAGQAGIKVKQWTHFVPQGLFRIGAVFYKPTANDNVATVRLRRLADGVIVYEESVVAPAGRWHEFTTRFVEIPSGPDQEYNVELTLEGDDEDELYLSDLYTELALVRYFVRLGGVGSYLHEVTDLRYTDGRANVTSTVPVSDVSITASIISPEAWAYGARVTPHYLK</sequence>
<dbReference type="Proteomes" id="UP000226037">
    <property type="component" value="Segment"/>
</dbReference>
<proteinExistence type="predicted"/>